<feature type="transmembrane region" description="Helical" evidence="1">
    <location>
        <begin position="80"/>
        <end position="102"/>
    </location>
</feature>
<protein>
    <submittedName>
        <fullName evidence="2">Uncharacterized protein</fullName>
    </submittedName>
</protein>
<dbReference type="AlphaFoldDB" id="A0A7W7R791"/>
<feature type="transmembrane region" description="Helical" evidence="1">
    <location>
        <begin position="199"/>
        <end position="217"/>
    </location>
</feature>
<reference evidence="2 3" key="1">
    <citation type="submission" date="2020-08" db="EMBL/GenBank/DDBJ databases">
        <title>Sequencing the genomes of 1000 actinobacteria strains.</title>
        <authorList>
            <person name="Klenk H.-P."/>
        </authorList>
    </citation>
    <scope>NUCLEOTIDE SEQUENCE [LARGE SCALE GENOMIC DNA]</scope>
    <source>
        <strain evidence="2 3">DSM 41654</strain>
    </source>
</reference>
<sequence>MNNPDIRRAAESEWGLFYRRARAQLRARGAAALTLTVVSSCLVLLFAAVDEFPSGAAFVSRIGVVRATEPWDVALLRFPVSIFVPAIHLPCWTAVFLVVLAFGTAELTLGPWRTLAVGYTCSLVGTCYARFGVSRPPGHLLHLLHLLHLPTAFAQVRDTGPSAAVVGLGLLVAWRFGARWTALGVVLLTAAITAVDPELAGYEHMAALVTAALLLLADGVARRLAARGAHGSAAVAPQPR</sequence>
<evidence type="ECO:0000313" key="2">
    <source>
        <dbReference type="EMBL" id="MBB4926141.1"/>
    </source>
</evidence>
<evidence type="ECO:0000256" key="1">
    <source>
        <dbReference type="SAM" id="Phobius"/>
    </source>
</evidence>
<gene>
    <name evidence="2" type="ORF">FHR34_005134</name>
</gene>
<organism evidence="2 3">
    <name type="scientific">Kitasatospora kifunensis</name>
    <name type="common">Streptomyces kifunensis</name>
    <dbReference type="NCBI Taxonomy" id="58351"/>
    <lineage>
        <taxon>Bacteria</taxon>
        <taxon>Bacillati</taxon>
        <taxon>Actinomycetota</taxon>
        <taxon>Actinomycetes</taxon>
        <taxon>Kitasatosporales</taxon>
        <taxon>Streptomycetaceae</taxon>
        <taxon>Kitasatospora</taxon>
    </lineage>
</organism>
<evidence type="ECO:0000313" key="3">
    <source>
        <dbReference type="Proteomes" id="UP000540506"/>
    </source>
</evidence>
<comment type="caution">
    <text evidence="2">The sequence shown here is derived from an EMBL/GenBank/DDBJ whole genome shotgun (WGS) entry which is preliminary data.</text>
</comment>
<dbReference type="EMBL" id="JACHJV010000001">
    <property type="protein sequence ID" value="MBB4926141.1"/>
    <property type="molecule type" value="Genomic_DNA"/>
</dbReference>
<feature type="transmembrane region" description="Helical" evidence="1">
    <location>
        <begin position="168"/>
        <end position="193"/>
    </location>
</feature>
<proteinExistence type="predicted"/>
<keyword evidence="1" id="KW-0812">Transmembrane</keyword>
<dbReference type="RefSeq" id="WP_184938935.1">
    <property type="nucleotide sequence ID" value="NZ_JACHJV010000001.1"/>
</dbReference>
<dbReference type="Proteomes" id="UP000540506">
    <property type="component" value="Unassembled WGS sequence"/>
</dbReference>
<keyword evidence="3" id="KW-1185">Reference proteome</keyword>
<keyword evidence="1" id="KW-0472">Membrane</keyword>
<feature type="transmembrane region" description="Helical" evidence="1">
    <location>
        <begin position="29"/>
        <end position="49"/>
    </location>
</feature>
<feature type="transmembrane region" description="Helical" evidence="1">
    <location>
        <begin position="114"/>
        <end position="133"/>
    </location>
</feature>
<keyword evidence="1" id="KW-1133">Transmembrane helix</keyword>
<name>A0A7W7R791_KITKI</name>
<accession>A0A7W7R791</accession>